<sequence>MPEIRRILVALKPAFAQSRMPELAVKIASEIRAEVEALLAEDAALKMAADLPFAQEILTPTGARRSLTREALDLDFRIAGRKLELRFRQLAAPSGLRCSFRSVGGDPIAQAITAATEGDLLMLDLPRGAAFGLATMRWIAQRAGRPVVFLGDLASPQGGVAVFDGEAELQRDGLAIIGVLSRACPGALTIYRQPSAGEDRSGPGDLLRIPAADGPPLYARMSIAAAGVPMITDLRSQTILILPERRTSGSDSTDPEFP</sequence>
<reference evidence="2" key="1">
    <citation type="submission" date="2023-08" db="EMBL/GenBank/DDBJ databases">
        <title>Rhodospirillaceae gen. nov., a novel taxon isolated from the Yangtze River Yuezi River estuary sludge.</title>
        <authorList>
            <person name="Ruan L."/>
        </authorList>
    </citation>
    <scope>NUCLEOTIDE SEQUENCE [LARGE SCALE GENOMIC DNA]</scope>
    <source>
        <strain evidence="2">R-7</strain>
    </source>
</reference>
<organism evidence="1 2">
    <name type="scientific">Dongia sedimenti</name>
    <dbReference type="NCBI Taxonomy" id="3064282"/>
    <lineage>
        <taxon>Bacteria</taxon>
        <taxon>Pseudomonadati</taxon>
        <taxon>Pseudomonadota</taxon>
        <taxon>Alphaproteobacteria</taxon>
        <taxon>Rhodospirillales</taxon>
        <taxon>Dongiaceae</taxon>
        <taxon>Dongia</taxon>
    </lineage>
</organism>
<proteinExistence type="predicted"/>
<evidence type="ECO:0000313" key="1">
    <source>
        <dbReference type="EMBL" id="MDQ7246949.1"/>
    </source>
</evidence>
<dbReference type="Gene3D" id="3.40.50.12370">
    <property type="match status" value="1"/>
</dbReference>
<accession>A0ABU0YGV1</accession>
<keyword evidence="2" id="KW-1185">Reference proteome</keyword>
<dbReference type="Proteomes" id="UP001230156">
    <property type="component" value="Unassembled WGS sequence"/>
</dbReference>
<name>A0ABU0YGV1_9PROT</name>
<dbReference type="RefSeq" id="WP_379954363.1">
    <property type="nucleotide sequence ID" value="NZ_JAUYVI010000002.1"/>
</dbReference>
<evidence type="ECO:0000313" key="2">
    <source>
        <dbReference type="Proteomes" id="UP001230156"/>
    </source>
</evidence>
<dbReference type="EMBL" id="JAUYVI010000002">
    <property type="protein sequence ID" value="MDQ7246949.1"/>
    <property type="molecule type" value="Genomic_DNA"/>
</dbReference>
<comment type="caution">
    <text evidence="1">The sequence shown here is derived from an EMBL/GenBank/DDBJ whole genome shotgun (WGS) entry which is preliminary data.</text>
</comment>
<protein>
    <submittedName>
        <fullName evidence="1">Uncharacterized protein</fullName>
    </submittedName>
</protein>
<gene>
    <name evidence="1" type="ORF">Q8A70_04705</name>
</gene>